<name>A0A6I9RZE4_ELAGV</name>
<dbReference type="OrthoDB" id="780117at2759"/>
<feature type="region of interest" description="Disordered" evidence="1">
    <location>
        <begin position="81"/>
        <end position="107"/>
    </location>
</feature>
<dbReference type="GeneID" id="105055109"/>
<dbReference type="InParanoid" id="A0A6I9RZE4"/>
<keyword evidence="3" id="KW-1185">Reference proteome</keyword>
<accession>A0A6I9RZE4</accession>
<feature type="transmembrane region" description="Helical" evidence="2">
    <location>
        <begin position="51"/>
        <end position="70"/>
    </location>
</feature>
<dbReference type="PANTHER" id="PTHR35997:SF5">
    <property type="entry name" value="OS09G0539700 PROTEIN"/>
    <property type="match status" value="1"/>
</dbReference>
<feature type="transmembrane region" description="Helical" evidence="2">
    <location>
        <begin position="14"/>
        <end position="31"/>
    </location>
</feature>
<sequence length="183" mass="20221">MEQEKRKLRREEEILETALAAAGAALFVSGLKKFLPCVLKQWPLASVVTPSLLLFLLLNLIIASIVVISVQPKCGIESKCKSPTDALKKKNKSRQRGKRSSSPASTIEKKQREFVAELGGDEGEEDGDAEELNARVEAFITAFKRQLRIDSFSSGAIHRTSYAGTPSCLVDHESYLEHKCSCR</sequence>
<reference evidence="4" key="1">
    <citation type="submission" date="2025-08" db="UniProtKB">
        <authorList>
            <consortium name="RefSeq"/>
        </authorList>
    </citation>
    <scope>IDENTIFICATION</scope>
</reference>
<evidence type="ECO:0000256" key="2">
    <source>
        <dbReference type="SAM" id="Phobius"/>
    </source>
</evidence>
<evidence type="ECO:0000313" key="3">
    <source>
        <dbReference type="Proteomes" id="UP000504607"/>
    </source>
</evidence>
<keyword evidence="2" id="KW-0472">Membrane</keyword>
<evidence type="ECO:0000313" key="4">
    <source>
        <dbReference type="RefSeq" id="XP_010935128.1"/>
    </source>
</evidence>
<organism evidence="3 4">
    <name type="scientific">Elaeis guineensis var. tenera</name>
    <name type="common">Oil palm</name>
    <dbReference type="NCBI Taxonomy" id="51953"/>
    <lineage>
        <taxon>Eukaryota</taxon>
        <taxon>Viridiplantae</taxon>
        <taxon>Streptophyta</taxon>
        <taxon>Embryophyta</taxon>
        <taxon>Tracheophyta</taxon>
        <taxon>Spermatophyta</taxon>
        <taxon>Magnoliopsida</taxon>
        <taxon>Liliopsida</taxon>
        <taxon>Arecaceae</taxon>
        <taxon>Arecoideae</taxon>
        <taxon>Cocoseae</taxon>
        <taxon>Elaeidinae</taxon>
        <taxon>Elaeis</taxon>
    </lineage>
</organism>
<dbReference type="RefSeq" id="XP_010935128.1">
    <property type="nucleotide sequence ID" value="XM_010936826.2"/>
</dbReference>
<evidence type="ECO:0000256" key="1">
    <source>
        <dbReference type="SAM" id="MobiDB-lite"/>
    </source>
</evidence>
<keyword evidence="2" id="KW-0812">Transmembrane</keyword>
<dbReference type="KEGG" id="egu:105055109"/>
<dbReference type="Proteomes" id="UP000504607">
    <property type="component" value="Chromosome 12"/>
</dbReference>
<feature type="compositionally biased region" description="Basic residues" evidence="1">
    <location>
        <begin position="89"/>
        <end position="99"/>
    </location>
</feature>
<dbReference type="PANTHER" id="PTHR35997">
    <property type="entry name" value="COTTON FIBER PROTEIN-RELATED"/>
    <property type="match status" value="1"/>
</dbReference>
<proteinExistence type="predicted"/>
<gene>
    <name evidence="4" type="primary">LOC105055109</name>
</gene>
<dbReference type="AlphaFoldDB" id="A0A6I9RZE4"/>
<keyword evidence="2" id="KW-1133">Transmembrane helix</keyword>
<protein>
    <submittedName>
        <fullName evidence="4">Uncharacterized protein LOC105055109</fullName>
    </submittedName>
</protein>